<dbReference type="EMBL" id="BLYV01000042">
    <property type="protein sequence ID" value="GFP12251.1"/>
    <property type="molecule type" value="Genomic_DNA"/>
</dbReference>
<sequence length="248" mass="28068">MNILEKQNIVKKLVSAAAMSFVLLGGTYLVNNQTAQTVNAARRVVNVVNVQTPGAISHYIELANRPGTHYFNKQLEMIDWAADSPTYNMHGEKPDYTITFGGEDIVGTKTVNGVHYFIANNYPGHFLMRAKDFYAPVSYQINKGQTVQTYNRGEARTENGDPVYLDSVGKNLKFGNGKYFMVLDKRGTGNRVKIQGEWYLAAVDQHGYFRYIKQSDLLKMHRVAHEYNVNGARFDKHGHLIGHIYELN</sequence>
<evidence type="ECO:0008006" key="3">
    <source>
        <dbReference type="Google" id="ProtNLM"/>
    </source>
</evidence>
<evidence type="ECO:0000313" key="2">
    <source>
        <dbReference type="Proteomes" id="UP000630086"/>
    </source>
</evidence>
<dbReference type="RefSeq" id="WP_003631110.1">
    <property type="nucleotide sequence ID" value="NZ_AP023028.1"/>
</dbReference>
<evidence type="ECO:0000313" key="1">
    <source>
        <dbReference type="EMBL" id="GFP12251.1"/>
    </source>
</evidence>
<protein>
    <recommendedName>
        <fullName evidence="3">Surface layer protein A domain-containing protein</fullName>
    </recommendedName>
</protein>
<comment type="caution">
    <text evidence="1">The sequence shown here is derived from an EMBL/GenBank/DDBJ whole genome shotgun (WGS) entry which is preliminary data.</text>
</comment>
<reference evidence="1" key="1">
    <citation type="submission" date="2020-07" db="EMBL/GenBank/DDBJ databases">
        <title>Draft genome sequence of Lactobacillus helveticus strain JCM 1062.</title>
        <authorList>
            <person name="Endo A."/>
            <person name="Maeno S."/>
            <person name="Kido Y."/>
        </authorList>
    </citation>
    <scope>NUCLEOTIDE SEQUENCE</scope>
    <source>
        <strain evidence="1">JCM 1062</strain>
    </source>
</reference>
<gene>
    <name evidence="1" type="ORF">LHEJCM1062_01230</name>
</gene>
<proteinExistence type="predicted"/>
<organism evidence="1 2">
    <name type="scientific">Lactobacillus helveticus</name>
    <name type="common">Lactobacillus suntoryeus</name>
    <dbReference type="NCBI Taxonomy" id="1587"/>
    <lineage>
        <taxon>Bacteria</taxon>
        <taxon>Bacillati</taxon>
        <taxon>Bacillota</taxon>
        <taxon>Bacilli</taxon>
        <taxon>Lactobacillales</taxon>
        <taxon>Lactobacillaceae</taxon>
        <taxon>Lactobacillus</taxon>
    </lineage>
</organism>
<dbReference type="AlphaFoldDB" id="A0AAV4E2G3"/>
<accession>A0AAV4E2G3</accession>
<dbReference type="Proteomes" id="UP000630086">
    <property type="component" value="Unassembled WGS sequence"/>
</dbReference>
<name>A0AAV4E2G3_LACHE</name>